<dbReference type="Proteomes" id="UP000756132">
    <property type="component" value="Chromosome 6"/>
</dbReference>
<dbReference type="AlphaFoldDB" id="A0A9Q8PAT0"/>
<reference evidence="1" key="1">
    <citation type="submission" date="2021-12" db="EMBL/GenBank/DDBJ databases">
        <authorList>
            <person name="Zaccaron A."/>
            <person name="Stergiopoulos I."/>
        </authorList>
    </citation>
    <scope>NUCLEOTIDE SEQUENCE</scope>
    <source>
        <strain evidence="1">Race5_Kim</strain>
    </source>
</reference>
<sequence length="225" mass="26053">MATFRALTMKYVWRTARRHIDREYSVLTMALSEVDIPEPSQWNTHFAAASNCLADGSPTNVTIHLYGPLISDEDWIRVDESDFARPFDPTHHSKVVKPVVDNWIKVIRETKIQPSHYKTQSQEDSPEQSDNTLRFTLDVTQPLDIDNSTRHLLLQHEARSTVRIAALLNKIFRPVGRQLEVSVKGARCWCTLREKERHVVMPKGLSYPVDRASHMQEQMEYMRAN</sequence>
<dbReference type="KEGG" id="ffu:CLAFUR5_06889"/>
<accession>A0A9Q8PAT0</accession>
<dbReference type="RefSeq" id="XP_047763434.1">
    <property type="nucleotide sequence ID" value="XM_047906037.1"/>
</dbReference>
<proteinExistence type="predicted"/>
<keyword evidence="2" id="KW-1185">Reference proteome</keyword>
<name>A0A9Q8PAT0_PASFU</name>
<organism evidence="1 2">
    <name type="scientific">Passalora fulva</name>
    <name type="common">Tomato leaf mold</name>
    <name type="synonym">Cladosporium fulvum</name>
    <dbReference type="NCBI Taxonomy" id="5499"/>
    <lineage>
        <taxon>Eukaryota</taxon>
        <taxon>Fungi</taxon>
        <taxon>Dikarya</taxon>
        <taxon>Ascomycota</taxon>
        <taxon>Pezizomycotina</taxon>
        <taxon>Dothideomycetes</taxon>
        <taxon>Dothideomycetidae</taxon>
        <taxon>Mycosphaerellales</taxon>
        <taxon>Mycosphaerellaceae</taxon>
        <taxon>Fulvia</taxon>
    </lineage>
</organism>
<gene>
    <name evidence="1" type="ORF">CLAFUR5_06889</name>
</gene>
<dbReference type="GeneID" id="71986767"/>
<protein>
    <submittedName>
        <fullName evidence="1">Uncharacterized protein</fullName>
    </submittedName>
</protein>
<reference evidence="1" key="2">
    <citation type="journal article" date="2022" name="Microb. Genom.">
        <title>A chromosome-scale genome assembly of the tomato pathogen Cladosporium fulvum reveals a compartmentalized genome architecture and the presence of a dispensable chromosome.</title>
        <authorList>
            <person name="Zaccaron A.Z."/>
            <person name="Chen L.H."/>
            <person name="Samaras A."/>
            <person name="Stergiopoulos I."/>
        </authorList>
    </citation>
    <scope>NUCLEOTIDE SEQUENCE</scope>
    <source>
        <strain evidence="1">Race5_Kim</strain>
    </source>
</reference>
<dbReference type="EMBL" id="CP090168">
    <property type="protein sequence ID" value="UJO19068.1"/>
    <property type="molecule type" value="Genomic_DNA"/>
</dbReference>
<evidence type="ECO:0000313" key="1">
    <source>
        <dbReference type="EMBL" id="UJO19068.1"/>
    </source>
</evidence>
<evidence type="ECO:0000313" key="2">
    <source>
        <dbReference type="Proteomes" id="UP000756132"/>
    </source>
</evidence>